<evidence type="ECO:0000313" key="2">
    <source>
        <dbReference type="EMBL" id="QJH94111.1"/>
    </source>
</evidence>
<dbReference type="InterPro" id="IPR010985">
    <property type="entry name" value="Ribbon_hlx_hlx"/>
</dbReference>
<dbReference type="GO" id="GO:0006355">
    <property type="term" value="P:regulation of DNA-templated transcription"/>
    <property type="evidence" value="ECO:0007669"/>
    <property type="project" value="InterPro"/>
</dbReference>
<name>A0A6H1ZAB7_9ZZZZ</name>
<dbReference type="InterPro" id="IPR013321">
    <property type="entry name" value="Arc_rbn_hlx_hlx"/>
</dbReference>
<dbReference type="EMBL" id="MT143981">
    <property type="protein sequence ID" value="QJA44843.1"/>
    <property type="molecule type" value="Genomic_DNA"/>
</dbReference>
<organism evidence="1">
    <name type="scientific">viral metagenome</name>
    <dbReference type="NCBI Taxonomy" id="1070528"/>
    <lineage>
        <taxon>unclassified sequences</taxon>
        <taxon>metagenomes</taxon>
        <taxon>organismal metagenomes</taxon>
    </lineage>
</organism>
<accession>A0A6H1ZAB7</accession>
<reference evidence="1" key="1">
    <citation type="submission" date="2020-03" db="EMBL/GenBank/DDBJ databases">
        <title>The deep terrestrial virosphere.</title>
        <authorList>
            <person name="Holmfeldt K."/>
            <person name="Nilsson E."/>
            <person name="Simone D."/>
            <person name="Lopez-Fernandez M."/>
            <person name="Wu X."/>
            <person name="de Brujin I."/>
            <person name="Lundin D."/>
            <person name="Andersson A."/>
            <person name="Bertilsson S."/>
            <person name="Dopson M."/>
        </authorList>
    </citation>
    <scope>NUCLEOTIDE SEQUENCE</scope>
    <source>
        <strain evidence="1">TM448A00151</strain>
        <strain evidence="2">TM448B00189</strain>
    </source>
</reference>
<proteinExistence type="predicted"/>
<gene>
    <name evidence="1" type="ORF">TM448A00151_0042</name>
    <name evidence="2" type="ORF">TM448B00189_0004</name>
</gene>
<dbReference type="EMBL" id="MT144596">
    <property type="protein sequence ID" value="QJH94111.1"/>
    <property type="molecule type" value="Genomic_DNA"/>
</dbReference>
<protein>
    <submittedName>
        <fullName evidence="1">Uncharacterized protein</fullName>
    </submittedName>
</protein>
<dbReference type="Gene3D" id="1.10.1220.10">
    <property type="entry name" value="Met repressor-like"/>
    <property type="match status" value="1"/>
</dbReference>
<sequence length="55" mass="6629">MCYTYFEMKRLTIEIDEKLKAKAKAESYREGLTLKDKLTKLVLDWLRKKKVDCNE</sequence>
<evidence type="ECO:0000313" key="1">
    <source>
        <dbReference type="EMBL" id="QJA44843.1"/>
    </source>
</evidence>
<dbReference type="AlphaFoldDB" id="A0A6H1ZAB7"/>
<dbReference type="SUPFAM" id="SSF47598">
    <property type="entry name" value="Ribbon-helix-helix"/>
    <property type="match status" value="1"/>
</dbReference>